<gene>
    <name evidence="6" type="ORF">MNBD_ACTINO01-2588</name>
</gene>
<evidence type="ECO:0000256" key="5">
    <source>
        <dbReference type="SAM" id="Phobius"/>
    </source>
</evidence>
<dbReference type="GO" id="GO:0015108">
    <property type="term" value="F:chloride transmembrane transporter activity"/>
    <property type="evidence" value="ECO:0007669"/>
    <property type="project" value="InterPro"/>
</dbReference>
<feature type="transmembrane region" description="Helical" evidence="5">
    <location>
        <begin position="55"/>
        <end position="80"/>
    </location>
</feature>
<feature type="transmembrane region" description="Helical" evidence="5">
    <location>
        <begin position="153"/>
        <end position="174"/>
    </location>
</feature>
<dbReference type="CDD" id="cd00400">
    <property type="entry name" value="Voltage_gated_ClC"/>
    <property type="match status" value="1"/>
</dbReference>
<dbReference type="PRINTS" id="PR00762">
    <property type="entry name" value="CLCHANNEL"/>
</dbReference>
<dbReference type="Gene3D" id="1.10.3080.10">
    <property type="entry name" value="Clc chloride channel"/>
    <property type="match status" value="1"/>
</dbReference>
<comment type="subcellular location">
    <subcellularLocation>
        <location evidence="1">Membrane</location>
        <topology evidence="1">Multi-pass membrane protein</topology>
    </subcellularLocation>
</comment>
<feature type="transmembrane region" description="Helical" evidence="5">
    <location>
        <begin position="12"/>
        <end position="35"/>
    </location>
</feature>
<feature type="transmembrane region" description="Helical" evidence="5">
    <location>
        <begin position="228"/>
        <end position="251"/>
    </location>
</feature>
<name>A0A3B0SND7_9ZZZZ</name>
<dbReference type="PANTHER" id="PTHR43427">
    <property type="entry name" value="CHLORIDE CHANNEL PROTEIN CLC-E"/>
    <property type="match status" value="1"/>
</dbReference>
<sequence length="428" mass="43207">MPDDRPPLRTAAYWVVLARSALIGAFGGAFAVVFIGAEHAVRAALWGDLGESFDWFSGGVRAALIPVAAGLVVGGLYVVFRLPPRIAGFIEELEEGRTDPRTAPGAVVVSFVSLIGGASLGPEAPLVTAASGFGNMLTQRANASVEETRTATFSGAAGALGALLSSPFIGALFAFELERERGVGLLFRHIIPGGVSGIVAFAIVYPFLGSPFLGIYSFPEFEFSTWYLLGAVGIGVVGAILGIAIGAIGRLSGRIALRIPGPVIVRAGLGGVALGAIAFVMPATMFSGIDALGIVVDGPAKLGVGLLLAVVALKIVTLSISMTSGFYGGPFFPTFFIGGTIGAAIHLLFPVFPLALAVGATMAATAAIAGIPFSIVVLGIYVVGVGPPAASVIAVAVITSIAITYGLGLVGPWSPTGISAVVEGDSPT</sequence>
<dbReference type="InterPro" id="IPR001807">
    <property type="entry name" value="ClC"/>
</dbReference>
<evidence type="ECO:0008006" key="7">
    <source>
        <dbReference type="Google" id="ProtNLM"/>
    </source>
</evidence>
<dbReference type="AlphaFoldDB" id="A0A3B0SND7"/>
<dbReference type="InterPro" id="IPR014743">
    <property type="entry name" value="Cl-channel_core"/>
</dbReference>
<dbReference type="SUPFAM" id="SSF81340">
    <property type="entry name" value="Clc chloride channel"/>
    <property type="match status" value="1"/>
</dbReference>
<keyword evidence="3 5" id="KW-1133">Transmembrane helix</keyword>
<dbReference type="EMBL" id="UOEI01000546">
    <property type="protein sequence ID" value="VAW07791.1"/>
    <property type="molecule type" value="Genomic_DNA"/>
</dbReference>
<feature type="transmembrane region" description="Helical" evidence="5">
    <location>
        <begin position="335"/>
        <end position="356"/>
    </location>
</feature>
<evidence type="ECO:0000313" key="6">
    <source>
        <dbReference type="EMBL" id="VAW07791.1"/>
    </source>
</evidence>
<feature type="transmembrane region" description="Helical" evidence="5">
    <location>
        <begin position="263"/>
        <end position="282"/>
    </location>
</feature>
<dbReference type="Pfam" id="PF00654">
    <property type="entry name" value="Voltage_CLC"/>
    <property type="match status" value="1"/>
</dbReference>
<dbReference type="InterPro" id="IPR050368">
    <property type="entry name" value="ClC-type_chloride_channel"/>
</dbReference>
<evidence type="ECO:0000256" key="4">
    <source>
        <dbReference type="ARBA" id="ARBA00023136"/>
    </source>
</evidence>
<reference evidence="6" key="1">
    <citation type="submission" date="2018-06" db="EMBL/GenBank/DDBJ databases">
        <authorList>
            <person name="Zhirakovskaya E."/>
        </authorList>
    </citation>
    <scope>NUCLEOTIDE SEQUENCE</scope>
</reference>
<keyword evidence="4 5" id="KW-0472">Membrane</keyword>
<feature type="transmembrane region" description="Helical" evidence="5">
    <location>
        <begin position="302"/>
        <end position="323"/>
    </location>
</feature>
<evidence type="ECO:0000256" key="3">
    <source>
        <dbReference type="ARBA" id="ARBA00022989"/>
    </source>
</evidence>
<proteinExistence type="predicted"/>
<feature type="transmembrane region" description="Helical" evidence="5">
    <location>
        <begin position="186"/>
        <end position="208"/>
    </location>
</feature>
<feature type="transmembrane region" description="Helical" evidence="5">
    <location>
        <begin position="101"/>
        <end position="121"/>
    </location>
</feature>
<evidence type="ECO:0000256" key="2">
    <source>
        <dbReference type="ARBA" id="ARBA00022692"/>
    </source>
</evidence>
<feature type="transmembrane region" description="Helical" evidence="5">
    <location>
        <begin position="362"/>
        <end position="383"/>
    </location>
</feature>
<feature type="transmembrane region" description="Helical" evidence="5">
    <location>
        <begin position="390"/>
        <end position="410"/>
    </location>
</feature>
<dbReference type="GO" id="GO:0016020">
    <property type="term" value="C:membrane"/>
    <property type="evidence" value="ECO:0007669"/>
    <property type="project" value="UniProtKB-SubCell"/>
</dbReference>
<evidence type="ECO:0000256" key="1">
    <source>
        <dbReference type="ARBA" id="ARBA00004141"/>
    </source>
</evidence>
<keyword evidence="2 5" id="KW-0812">Transmembrane</keyword>
<protein>
    <recommendedName>
        <fullName evidence="7">Chloride channel protein</fullName>
    </recommendedName>
</protein>
<organism evidence="6">
    <name type="scientific">hydrothermal vent metagenome</name>
    <dbReference type="NCBI Taxonomy" id="652676"/>
    <lineage>
        <taxon>unclassified sequences</taxon>
        <taxon>metagenomes</taxon>
        <taxon>ecological metagenomes</taxon>
    </lineage>
</organism>
<accession>A0A3B0SND7</accession>